<proteinExistence type="predicted"/>
<dbReference type="AlphaFoldDB" id="S7Q1S2"/>
<gene>
    <name evidence="2" type="ORF">GLOTRDRAFT_130334</name>
</gene>
<feature type="region of interest" description="Disordered" evidence="1">
    <location>
        <begin position="1"/>
        <end position="22"/>
    </location>
</feature>
<dbReference type="KEGG" id="gtr:GLOTRDRAFT_130334"/>
<dbReference type="RefSeq" id="XP_007867308.1">
    <property type="nucleotide sequence ID" value="XM_007869117.1"/>
</dbReference>
<dbReference type="EMBL" id="KB469304">
    <property type="protein sequence ID" value="EPQ53936.1"/>
    <property type="molecule type" value="Genomic_DNA"/>
</dbReference>
<evidence type="ECO:0000313" key="3">
    <source>
        <dbReference type="Proteomes" id="UP000030669"/>
    </source>
</evidence>
<evidence type="ECO:0000313" key="2">
    <source>
        <dbReference type="EMBL" id="EPQ53936.1"/>
    </source>
</evidence>
<protein>
    <submittedName>
        <fullName evidence="2">Uncharacterized protein</fullName>
    </submittedName>
</protein>
<organism evidence="2 3">
    <name type="scientific">Gloeophyllum trabeum (strain ATCC 11539 / FP-39264 / Madison 617)</name>
    <name type="common">Brown rot fungus</name>
    <dbReference type="NCBI Taxonomy" id="670483"/>
    <lineage>
        <taxon>Eukaryota</taxon>
        <taxon>Fungi</taxon>
        <taxon>Dikarya</taxon>
        <taxon>Basidiomycota</taxon>
        <taxon>Agaricomycotina</taxon>
        <taxon>Agaricomycetes</taxon>
        <taxon>Gloeophyllales</taxon>
        <taxon>Gloeophyllaceae</taxon>
        <taxon>Gloeophyllum</taxon>
    </lineage>
</organism>
<dbReference type="GeneID" id="19302083"/>
<keyword evidence="3" id="KW-1185">Reference proteome</keyword>
<evidence type="ECO:0000256" key="1">
    <source>
        <dbReference type="SAM" id="MobiDB-lite"/>
    </source>
</evidence>
<name>S7Q1S2_GLOTA</name>
<accession>S7Q1S2</accession>
<sequence>MSGGNDNQHDGDKMGTDVGLMGFGAGKGSGQLSIGEWSERDSHDSLEIASDKVITKGTGENERGSSSTELVAAGEMVEEGHGDEGLEREIRRSARARKLIESLFTVE</sequence>
<dbReference type="Proteomes" id="UP000030669">
    <property type="component" value="Unassembled WGS sequence"/>
</dbReference>
<reference evidence="2 3" key="1">
    <citation type="journal article" date="2012" name="Science">
        <title>The Paleozoic origin of enzymatic lignin decomposition reconstructed from 31 fungal genomes.</title>
        <authorList>
            <person name="Floudas D."/>
            <person name="Binder M."/>
            <person name="Riley R."/>
            <person name="Barry K."/>
            <person name="Blanchette R.A."/>
            <person name="Henrissat B."/>
            <person name="Martinez A.T."/>
            <person name="Otillar R."/>
            <person name="Spatafora J.W."/>
            <person name="Yadav J.S."/>
            <person name="Aerts A."/>
            <person name="Benoit I."/>
            <person name="Boyd A."/>
            <person name="Carlson A."/>
            <person name="Copeland A."/>
            <person name="Coutinho P.M."/>
            <person name="de Vries R.P."/>
            <person name="Ferreira P."/>
            <person name="Findley K."/>
            <person name="Foster B."/>
            <person name="Gaskell J."/>
            <person name="Glotzer D."/>
            <person name="Gorecki P."/>
            <person name="Heitman J."/>
            <person name="Hesse C."/>
            <person name="Hori C."/>
            <person name="Igarashi K."/>
            <person name="Jurgens J.A."/>
            <person name="Kallen N."/>
            <person name="Kersten P."/>
            <person name="Kohler A."/>
            <person name="Kuees U."/>
            <person name="Kumar T.K.A."/>
            <person name="Kuo A."/>
            <person name="LaButti K."/>
            <person name="Larrondo L.F."/>
            <person name="Lindquist E."/>
            <person name="Ling A."/>
            <person name="Lombard V."/>
            <person name="Lucas S."/>
            <person name="Lundell T."/>
            <person name="Martin R."/>
            <person name="McLaughlin D.J."/>
            <person name="Morgenstern I."/>
            <person name="Morin E."/>
            <person name="Murat C."/>
            <person name="Nagy L.G."/>
            <person name="Nolan M."/>
            <person name="Ohm R.A."/>
            <person name="Patyshakuliyeva A."/>
            <person name="Rokas A."/>
            <person name="Ruiz-Duenas F.J."/>
            <person name="Sabat G."/>
            <person name="Salamov A."/>
            <person name="Samejima M."/>
            <person name="Schmutz J."/>
            <person name="Slot J.C."/>
            <person name="St John F."/>
            <person name="Stenlid J."/>
            <person name="Sun H."/>
            <person name="Sun S."/>
            <person name="Syed K."/>
            <person name="Tsang A."/>
            <person name="Wiebenga A."/>
            <person name="Young D."/>
            <person name="Pisabarro A."/>
            <person name="Eastwood D.C."/>
            <person name="Martin F."/>
            <person name="Cullen D."/>
            <person name="Grigoriev I.V."/>
            <person name="Hibbett D.S."/>
        </authorList>
    </citation>
    <scope>NUCLEOTIDE SEQUENCE [LARGE SCALE GENOMIC DNA]</scope>
    <source>
        <strain evidence="2 3">ATCC 11539</strain>
    </source>
</reference>
<dbReference type="HOGENOM" id="CLU_2210327_0_0_1"/>